<evidence type="ECO:0000313" key="2">
    <source>
        <dbReference type="EMBL" id="QFG75050.1"/>
    </source>
</evidence>
<evidence type="ECO:0000256" key="1">
    <source>
        <dbReference type="SAM" id="Phobius"/>
    </source>
</evidence>
<organism evidence="2">
    <name type="scientific">Megaviridae environmental sample</name>
    <dbReference type="NCBI Taxonomy" id="1737588"/>
    <lineage>
        <taxon>Viruses</taxon>
        <taxon>Varidnaviria</taxon>
        <taxon>Bamfordvirae</taxon>
        <taxon>Nucleocytoviricota</taxon>
        <taxon>Megaviricetes</taxon>
        <taxon>Imitervirales</taxon>
        <taxon>Mimiviridae</taxon>
        <taxon>environmental samples</taxon>
    </lineage>
</organism>
<reference evidence="2" key="1">
    <citation type="journal article" date="2019" name="Philos. Trans. R. Soc. Lond., B, Biol. Sci.">
        <title>Targeted metagenomic recovery of four divergent viruses reveals shared and distinctive characteristics of giant viruses of marine eukaryotes.</title>
        <authorList>
            <person name="Needham D.M."/>
            <person name="Poirier C."/>
            <person name="Hehenberger E."/>
            <person name="Jimenez V."/>
            <person name="Swalwell J.E."/>
            <person name="Santoro A.E."/>
            <person name="Worden A.Z."/>
        </authorList>
    </citation>
    <scope>NUCLEOTIDE SEQUENCE</scope>
    <source>
        <strain evidence="2">OPacV-421</strain>
    </source>
</reference>
<protein>
    <submittedName>
        <fullName evidence="2">Uncharacterized protein</fullName>
    </submittedName>
</protein>
<keyword evidence="1" id="KW-0812">Transmembrane</keyword>
<keyword evidence="1" id="KW-1133">Transmembrane helix</keyword>
<name>A0A5J6VLW2_9VIRU</name>
<feature type="transmembrane region" description="Helical" evidence="1">
    <location>
        <begin position="36"/>
        <end position="53"/>
    </location>
</feature>
<dbReference type="EMBL" id="MN448297">
    <property type="protein sequence ID" value="QFG75050.1"/>
    <property type="molecule type" value="Genomic_DNA"/>
</dbReference>
<keyword evidence="1" id="KW-0472">Membrane</keyword>
<accession>A0A5J6VLW2</accession>
<proteinExistence type="predicted"/>
<sequence>MLSKSVIYLVHMFFVAPLFLYLWYRGSYQNKKISPDLLNIVGGLGVLVFIYHANKFYYLY</sequence>
<feature type="transmembrane region" description="Helical" evidence="1">
    <location>
        <begin position="6"/>
        <end position="24"/>
    </location>
</feature>